<keyword evidence="1" id="KW-1133">Transmembrane helix</keyword>
<gene>
    <name evidence="2" type="ORF">DesfrDRAFT_0735</name>
</gene>
<feature type="transmembrane region" description="Helical" evidence="1">
    <location>
        <begin position="20"/>
        <end position="39"/>
    </location>
</feature>
<protein>
    <submittedName>
        <fullName evidence="2">Uncharacterized protein</fullName>
    </submittedName>
</protein>
<dbReference type="Proteomes" id="UP000006250">
    <property type="component" value="Unassembled WGS sequence"/>
</dbReference>
<keyword evidence="1" id="KW-0472">Membrane</keyword>
<dbReference type="EMBL" id="AECZ01000003">
    <property type="protein sequence ID" value="EFL52629.1"/>
    <property type="molecule type" value="Genomic_DNA"/>
</dbReference>
<sequence length="45" mass="4664">MSTKKAPTGGQGWKSGVDSFFSNIRAAVVKVFVLLAIIARAGGAR</sequence>
<evidence type="ECO:0000313" key="2">
    <source>
        <dbReference type="EMBL" id="EFL52629.1"/>
    </source>
</evidence>
<name>E1JSZ6_SOLFR</name>
<accession>E1JSZ6</accession>
<organism evidence="2 3">
    <name type="scientific">Solidesulfovibrio fructosivorans JJ]</name>
    <dbReference type="NCBI Taxonomy" id="596151"/>
    <lineage>
        <taxon>Bacteria</taxon>
        <taxon>Pseudomonadati</taxon>
        <taxon>Thermodesulfobacteriota</taxon>
        <taxon>Desulfovibrionia</taxon>
        <taxon>Desulfovibrionales</taxon>
        <taxon>Desulfovibrionaceae</taxon>
        <taxon>Solidesulfovibrio</taxon>
    </lineage>
</organism>
<evidence type="ECO:0000256" key="1">
    <source>
        <dbReference type="SAM" id="Phobius"/>
    </source>
</evidence>
<evidence type="ECO:0000313" key="3">
    <source>
        <dbReference type="Proteomes" id="UP000006250"/>
    </source>
</evidence>
<dbReference type="STRING" id="596151.DesfrDRAFT_0735"/>
<proteinExistence type="predicted"/>
<keyword evidence="1" id="KW-0812">Transmembrane</keyword>
<reference evidence="2 3" key="1">
    <citation type="submission" date="2010-08" db="EMBL/GenBank/DDBJ databases">
        <title>The draft genome of Desulfovibrio fructosovorans JJ.</title>
        <authorList>
            <consortium name="US DOE Joint Genome Institute (JGI-PGF)"/>
            <person name="Lucas S."/>
            <person name="Copeland A."/>
            <person name="Lapidus A."/>
            <person name="Cheng J.-F."/>
            <person name="Bruce D."/>
            <person name="Goodwin L."/>
            <person name="Pitluck S."/>
            <person name="Land M.L."/>
            <person name="Hauser L."/>
            <person name="Chang Y.-J."/>
            <person name="Jeffries C."/>
            <person name="Wall J.D."/>
            <person name="Stahl D.A."/>
            <person name="Arkin A.P."/>
            <person name="Dehal P."/>
            <person name="Stolyar S.M."/>
            <person name="Hazen T.C."/>
            <person name="Woyke T.J."/>
        </authorList>
    </citation>
    <scope>NUCLEOTIDE SEQUENCE [LARGE SCALE GENOMIC DNA]</scope>
    <source>
        <strain evidence="2 3">JJ</strain>
    </source>
</reference>
<keyword evidence="3" id="KW-1185">Reference proteome</keyword>
<dbReference type="AlphaFoldDB" id="E1JSZ6"/>
<comment type="caution">
    <text evidence="2">The sequence shown here is derived from an EMBL/GenBank/DDBJ whole genome shotgun (WGS) entry which is preliminary data.</text>
</comment>